<dbReference type="InterPro" id="IPR032675">
    <property type="entry name" value="LRR_dom_sf"/>
</dbReference>
<dbReference type="Proteomes" id="UP000707451">
    <property type="component" value="Unassembled WGS sequence"/>
</dbReference>
<dbReference type="AlphaFoldDB" id="A0A9P7XZE3"/>
<organism evidence="1 2">
    <name type="scientific">Linnemannia hyalina</name>
    <dbReference type="NCBI Taxonomy" id="64524"/>
    <lineage>
        <taxon>Eukaryota</taxon>
        <taxon>Fungi</taxon>
        <taxon>Fungi incertae sedis</taxon>
        <taxon>Mucoromycota</taxon>
        <taxon>Mortierellomycotina</taxon>
        <taxon>Mortierellomycetes</taxon>
        <taxon>Mortierellales</taxon>
        <taxon>Mortierellaceae</taxon>
        <taxon>Linnemannia</taxon>
    </lineage>
</organism>
<name>A0A9P7XZE3_9FUNG</name>
<protein>
    <recommendedName>
        <fullName evidence="3">F-box domain-containing protein</fullName>
    </recommendedName>
</protein>
<sequence>MASTAPTRNPFDLPELIIHLSQFVTDEDAISCALVSKIWTDHFVSVIWYKVDFNTQPRFADLSPAIILKHGHHIRVIKNAKTLPHANALAHPSINQLTKLHIETATSPLQNIRAHEVIFRNNHSLERLDIVATSTPANKQDSLAHCISAPALSPPSLHGTSKLTNLKLDNLVLTHDTLVAVLQICPSLSKLQLFSTDIIGRPTTTAALPYQHKGIRAFGSPLNRIFPVNSIGFSLLSHFPNLTTLYAWNYDRNFTVPVTRIKKELAQHCPGVTGFHLADSTGTLVTDFLTTITNRNVDEFVFRSRHTSLELIKTVLLHQTTMRTIMPYCPEECLDQDKNEVAPVANHLQESSSLLQLIPRGCPELDTLDLYFHEMDMDDVEAEEWICKNLTTLRMRIKGLDTAEMILKVIALWRKGCWRRWQKKAGTPVATDDKEDETDMSIEARVARHLLKFDKLWTVWLGYQTWTPI</sequence>
<dbReference type="SUPFAM" id="SSF52047">
    <property type="entry name" value="RNI-like"/>
    <property type="match status" value="1"/>
</dbReference>
<comment type="caution">
    <text evidence="1">The sequence shown here is derived from an EMBL/GenBank/DDBJ whole genome shotgun (WGS) entry which is preliminary data.</text>
</comment>
<dbReference type="OrthoDB" id="2437965at2759"/>
<gene>
    <name evidence="1" type="ORF">KI688_010371</name>
</gene>
<accession>A0A9P7XZE3</accession>
<evidence type="ECO:0000313" key="2">
    <source>
        <dbReference type="Proteomes" id="UP000707451"/>
    </source>
</evidence>
<reference evidence="1" key="1">
    <citation type="submission" date="2021-06" db="EMBL/GenBank/DDBJ databases">
        <title>Genome Sequence of Mortierella hyaline Strain SCG-10, a Cold-Adapted, Nitrate-Reducing Fungus Isolated from Soil in Minnesota, USA.</title>
        <authorList>
            <person name="Aldossari N."/>
        </authorList>
    </citation>
    <scope>NUCLEOTIDE SEQUENCE</scope>
    <source>
        <strain evidence="1">SCG-10</strain>
    </source>
</reference>
<dbReference type="Gene3D" id="3.80.10.10">
    <property type="entry name" value="Ribonuclease Inhibitor"/>
    <property type="match status" value="2"/>
</dbReference>
<evidence type="ECO:0008006" key="3">
    <source>
        <dbReference type="Google" id="ProtNLM"/>
    </source>
</evidence>
<evidence type="ECO:0000313" key="1">
    <source>
        <dbReference type="EMBL" id="KAG9069468.1"/>
    </source>
</evidence>
<dbReference type="EMBL" id="JAHRHY010000005">
    <property type="protein sequence ID" value="KAG9069468.1"/>
    <property type="molecule type" value="Genomic_DNA"/>
</dbReference>
<keyword evidence="2" id="KW-1185">Reference proteome</keyword>
<proteinExistence type="predicted"/>